<organism evidence="1">
    <name type="scientific">Anopheles triannulatus</name>
    <dbReference type="NCBI Taxonomy" id="58253"/>
    <lineage>
        <taxon>Eukaryota</taxon>
        <taxon>Metazoa</taxon>
        <taxon>Ecdysozoa</taxon>
        <taxon>Arthropoda</taxon>
        <taxon>Hexapoda</taxon>
        <taxon>Insecta</taxon>
        <taxon>Pterygota</taxon>
        <taxon>Neoptera</taxon>
        <taxon>Endopterygota</taxon>
        <taxon>Diptera</taxon>
        <taxon>Nematocera</taxon>
        <taxon>Culicoidea</taxon>
        <taxon>Culicidae</taxon>
        <taxon>Anophelinae</taxon>
        <taxon>Anopheles</taxon>
    </lineage>
</organism>
<dbReference type="EMBL" id="GGFK01015503">
    <property type="protein sequence ID" value="MBW48824.1"/>
    <property type="molecule type" value="Transcribed_RNA"/>
</dbReference>
<proteinExistence type="predicted"/>
<evidence type="ECO:0000313" key="1">
    <source>
        <dbReference type="EMBL" id="MBW48824.1"/>
    </source>
</evidence>
<dbReference type="AlphaFoldDB" id="A0A2M4B6Z1"/>
<protein>
    <submittedName>
        <fullName evidence="1">Putative secreted protein</fullName>
    </submittedName>
</protein>
<accession>A0A2M4B6Z1</accession>
<reference evidence="1" key="1">
    <citation type="submission" date="2018-01" db="EMBL/GenBank/DDBJ databases">
        <title>An insight into the sialome of Amazonian anophelines.</title>
        <authorList>
            <person name="Ribeiro J.M."/>
            <person name="Scarpassa V."/>
            <person name="Calvo E."/>
        </authorList>
    </citation>
    <scope>NUCLEOTIDE SEQUENCE</scope>
    <source>
        <tissue evidence="1">Salivary glands</tissue>
    </source>
</reference>
<sequence length="66" mass="7396">MRGFCCFASTVSLTLTNTCNFTEIGTSYSYDGHTSTPHTTSRLTHKLFERWNASVLLLLLFFVSGL</sequence>
<name>A0A2M4B6Z1_9DIPT</name>